<dbReference type="GeneID" id="118426342"/>
<protein>
    <submittedName>
        <fullName evidence="3">Uncharacterized protein LOC118426342</fullName>
    </submittedName>
</protein>
<proteinExistence type="predicted"/>
<gene>
    <name evidence="3" type="primary">LOC118426342</name>
</gene>
<feature type="compositionally biased region" description="Polar residues" evidence="1">
    <location>
        <begin position="54"/>
        <end position="66"/>
    </location>
</feature>
<dbReference type="OrthoDB" id="10015366at2759"/>
<feature type="region of interest" description="Disordered" evidence="1">
    <location>
        <begin position="1"/>
        <end position="75"/>
    </location>
</feature>
<feature type="region of interest" description="Disordered" evidence="1">
    <location>
        <begin position="285"/>
        <end position="323"/>
    </location>
</feature>
<feature type="compositionally biased region" description="Polar residues" evidence="1">
    <location>
        <begin position="15"/>
        <end position="47"/>
    </location>
</feature>
<organism evidence="2 3">
    <name type="scientific">Branchiostoma floridae</name>
    <name type="common">Florida lancelet</name>
    <name type="synonym">Amphioxus</name>
    <dbReference type="NCBI Taxonomy" id="7739"/>
    <lineage>
        <taxon>Eukaryota</taxon>
        <taxon>Metazoa</taxon>
        <taxon>Chordata</taxon>
        <taxon>Cephalochordata</taxon>
        <taxon>Leptocardii</taxon>
        <taxon>Amphioxiformes</taxon>
        <taxon>Branchiostomatidae</taxon>
        <taxon>Branchiostoma</taxon>
    </lineage>
</organism>
<name>A0A9J7LZD9_BRAFL</name>
<dbReference type="KEGG" id="bfo:118426342"/>
<evidence type="ECO:0000256" key="1">
    <source>
        <dbReference type="SAM" id="MobiDB-lite"/>
    </source>
</evidence>
<dbReference type="Proteomes" id="UP000001554">
    <property type="component" value="Chromosome 11"/>
</dbReference>
<evidence type="ECO:0000313" key="3">
    <source>
        <dbReference type="RefSeq" id="XP_035691548.1"/>
    </source>
</evidence>
<reference evidence="3" key="2">
    <citation type="submission" date="2025-08" db="UniProtKB">
        <authorList>
            <consortium name="RefSeq"/>
        </authorList>
    </citation>
    <scope>IDENTIFICATION</scope>
    <source>
        <strain evidence="3">S238N-H82</strain>
        <tissue evidence="3">Testes</tissue>
    </source>
</reference>
<dbReference type="RefSeq" id="XP_035691548.1">
    <property type="nucleotide sequence ID" value="XM_035835655.1"/>
</dbReference>
<reference evidence="2" key="1">
    <citation type="journal article" date="2020" name="Nat. Ecol. Evol.">
        <title>Deeply conserved synteny resolves early events in vertebrate evolution.</title>
        <authorList>
            <person name="Simakov O."/>
            <person name="Marletaz F."/>
            <person name="Yue J.X."/>
            <person name="O'Connell B."/>
            <person name="Jenkins J."/>
            <person name="Brandt A."/>
            <person name="Calef R."/>
            <person name="Tung C.H."/>
            <person name="Huang T.K."/>
            <person name="Schmutz J."/>
            <person name="Satoh N."/>
            <person name="Yu J.K."/>
            <person name="Putnam N.H."/>
            <person name="Green R.E."/>
            <person name="Rokhsar D.S."/>
        </authorList>
    </citation>
    <scope>NUCLEOTIDE SEQUENCE [LARGE SCALE GENOMIC DNA]</scope>
    <source>
        <strain evidence="2">S238N-H82</strain>
    </source>
</reference>
<sequence length="337" mass="37178">MSAGVTVERLGDRNNYPQTEKTSVEVSPCESNSQIQQPRQTISSPTDPSWELRTPTSLTQEQQQAASAPWLPGQLSDDGKELKFLTENDTNFMLRWAEELLSNTTEKKSDLDLLTTANNGTLGEAKEGVHQHGCLPVYRPTQSAAQCQETPTNSQQLGDACQSKTLNKQTFPPSQKCASLVCATAPDVQWYKCCTGSSSNDIVAQYASGATMNVLQLDGILLTLDDPQTVQVLANQNVGDASVTTPARRLSCRRQLWPEEQQKMHDITEGAPWYFNFPQKIRGGSSKRPVECTTDRGEADTHTPHERNQQTSPRANKAKRRHLDCVNRTCKGSGLQA</sequence>
<evidence type="ECO:0000313" key="2">
    <source>
        <dbReference type="Proteomes" id="UP000001554"/>
    </source>
</evidence>
<dbReference type="OMA" id="NDIVAQY"/>
<keyword evidence="2" id="KW-1185">Reference proteome</keyword>
<dbReference type="AlphaFoldDB" id="A0A9J7LZD9"/>
<accession>A0A9J7LZD9</accession>
<feature type="compositionally biased region" description="Basic and acidic residues" evidence="1">
    <location>
        <begin position="288"/>
        <end position="308"/>
    </location>
</feature>